<protein>
    <submittedName>
        <fullName evidence="2">Phage tail fiber protein</fullName>
    </submittedName>
</protein>
<dbReference type="InterPro" id="IPR013609">
    <property type="entry name" value="Stf-like_N"/>
</dbReference>
<proteinExistence type="predicted"/>
<dbReference type="Pfam" id="PF08400">
    <property type="entry name" value="phage_tail_N"/>
    <property type="match status" value="1"/>
</dbReference>
<dbReference type="EMBL" id="UGWP01000004">
    <property type="protein sequence ID" value="SUF56710.1"/>
    <property type="molecule type" value="Genomic_DNA"/>
</dbReference>
<name>A0A379QMT6_SALER</name>
<evidence type="ECO:0000313" key="3">
    <source>
        <dbReference type="Proteomes" id="UP000254597"/>
    </source>
</evidence>
<evidence type="ECO:0000259" key="1">
    <source>
        <dbReference type="Pfam" id="PF08400"/>
    </source>
</evidence>
<organism evidence="2 3">
    <name type="scientific">Salmonella enterica</name>
    <name type="common">Salmonella choleraesuis</name>
    <dbReference type="NCBI Taxonomy" id="28901"/>
    <lineage>
        <taxon>Bacteria</taxon>
        <taxon>Pseudomonadati</taxon>
        <taxon>Pseudomonadota</taxon>
        <taxon>Gammaproteobacteria</taxon>
        <taxon>Enterobacterales</taxon>
        <taxon>Enterobacteriaceae</taxon>
        <taxon>Salmonella</taxon>
    </lineage>
</organism>
<accession>A0A379QMT6</accession>
<dbReference type="InterPro" id="IPR008969">
    <property type="entry name" value="CarboxyPept-like_regulatory"/>
</dbReference>
<gene>
    <name evidence="2" type="ORF">NCTC10252_01939</name>
</gene>
<dbReference type="Proteomes" id="UP000254597">
    <property type="component" value="Unassembled WGS sequence"/>
</dbReference>
<dbReference type="AlphaFoldDB" id="A0A379QMT6"/>
<reference evidence="2 3" key="1">
    <citation type="submission" date="2018-06" db="EMBL/GenBank/DDBJ databases">
        <authorList>
            <consortium name="Pathogen Informatics"/>
            <person name="Doyle S."/>
        </authorList>
    </citation>
    <scope>NUCLEOTIDE SEQUENCE [LARGE SCALE GENOMIC DNA]</scope>
    <source>
        <strain evidence="2 3">NCTC10252</strain>
    </source>
</reference>
<dbReference type="SUPFAM" id="SSF49464">
    <property type="entry name" value="Carboxypeptidase regulatory domain-like"/>
    <property type="match status" value="1"/>
</dbReference>
<sequence>MGFTVTISGTYYNPQTQPLPGVTLIFETIYNSTQTQLQTTVSIITESDGSYSISLVPNTYAVCEFASGRKKWLGNIQVFSDSVPGTLNEYLTNFQPDQSSIGDAGEAAASAAAAKASEDASATSASAAAASAAAAKSSEDASTGSASAAAASAAAAKASEEASAGNAGEAAGSAAAAEKAAERAEAASTDPEVARVSVENVFTKRQNFNEGIDVKTAGSSSSFDRVKVTATFSSTGGSEFEGDVIFAHRTGKGVVNLYCPLTMYSNQRIKLYSSGGSSFSGIEFYLSGMTAVQGGIYPNTSKSRLELWHKTLPELEINLPNADPDGLKFIGKDGVEQTMYHSGNLPSFSAPIPIPGEPGSTILCSMNISGGSKGAQAYGIGTQKSGSLLRPCGLVPDVTGETKFLTMPTQSSTTLAGTWAACSLALYGTGPSLWVRIDTPDLINSGTNLLRAGAGGRIRNCRYANPEGTAIDCEVNTVRGWLPFTASRDDSTEWGPKIYAAAIAGNYGDVLGYVE</sequence>
<feature type="domain" description="Lambda-like tail fibre protein N-terminal" evidence="1">
    <location>
        <begin position="4"/>
        <end position="133"/>
    </location>
</feature>
<evidence type="ECO:0000313" key="2">
    <source>
        <dbReference type="EMBL" id="SUF56710.1"/>
    </source>
</evidence>